<organism evidence="2 3">
    <name type="scientific">Actinomadura napierensis</name>
    <dbReference type="NCBI Taxonomy" id="267854"/>
    <lineage>
        <taxon>Bacteria</taxon>
        <taxon>Bacillati</taxon>
        <taxon>Actinomycetota</taxon>
        <taxon>Actinomycetes</taxon>
        <taxon>Streptosporangiales</taxon>
        <taxon>Thermomonosporaceae</taxon>
        <taxon>Actinomadura</taxon>
    </lineage>
</organism>
<evidence type="ECO:0000313" key="2">
    <source>
        <dbReference type="EMBL" id="GAA2138834.1"/>
    </source>
</evidence>
<keyword evidence="3" id="KW-1185">Reference proteome</keyword>
<accession>A0ABN2Z9G0</accession>
<feature type="transmembrane region" description="Helical" evidence="1">
    <location>
        <begin position="47"/>
        <end position="66"/>
    </location>
</feature>
<dbReference type="Proteomes" id="UP001501020">
    <property type="component" value="Unassembled WGS sequence"/>
</dbReference>
<sequence>MPFTEIGAHDMSCEHLICAQCSNPVVEGRCPTCRAARAELHDHGPSVPPAVVLAVLVGLLFAALVLQRVYG</sequence>
<dbReference type="Gene3D" id="3.30.40.10">
    <property type="entry name" value="Zinc/RING finger domain, C3HC4 (zinc finger)"/>
    <property type="match status" value="1"/>
</dbReference>
<keyword evidence="1" id="KW-0812">Transmembrane</keyword>
<evidence type="ECO:0000313" key="3">
    <source>
        <dbReference type="Proteomes" id="UP001501020"/>
    </source>
</evidence>
<name>A0ABN2Z9G0_9ACTN</name>
<dbReference type="SUPFAM" id="SSF57850">
    <property type="entry name" value="RING/U-box"/>
    <property type="match status" value="1"/>
</dbReference>
<reference evidence="2 3" key="1">
    <citation type="journal article" date="2019" name="Int. J. Syst. Evol. Microbiol.">
        <title>The Global Catalogue of Microorganisms (GCM) 10K type strain sequencing project: providing services to taxonomists for standard genome sequencing and annotation.</title>
        <authorList>
            <consortium name="The Broad Institute Genomics Platform"/>
            <consortium name="The Broad Institute Genome Sequencing Center for Infectious Disease"/>
            <person name="Wu L."/>
            <person name="Ma J."/>
        </authorList>
    </citation>
    <scope>NUCLEOTIDE SEQUENCE [LARGE SCALE GENOMIC DNA]</scope>
    <source>
        <strain evidence="2 3">JCM 13850</strain>
    </source>
</reference>
<protein>
    <recommendedName>
        <fullName evidence="4">RING-type domain-containing protein</fullName>
    </recommendedName>
</protein>
<dbReference type="InterPro" id="IPR013083">
    <property type="entry name" value="Znf_RING/FYVE/PHD"/>
</dbReference>
<dbReference type="EMBL" id="BAAAMR010000027">
    <property type="protein sequence ID" value="GAA2138834.1"/>
    <property type="molecule type" value="Genomic_DNA"/>
</dbReference>
<evidence type="ECO:0008006" key="4">
    <source>
        <dbReference type="Google" id="ProtNLM"/>
    </source>
</evidence>
<comment type="caution">
    <text evidence="2">The sequence shown here is derived from an EMBL/GenBank/DDBJ whole genome shotgun (WGS) entry which is preliminary data.</text>
</comment>
<gene>
    <name evidence="2" type="ORF">GCM10009727_34860</name>
</gene>
<keyword evidence="1" id="KW-1133">Transmembrane helix</keyword>
<evidence type="ECO:0000256" key="1">
    <source>
        <dbReference type="SAM" id="Phobius"/>
    </source>
</evidence>
<keyword evidence="1" id="KW-0472">Membrane</keyword>
<proteinExistence type="predicted"/>